<protein>
    <recommendedName>
        <fullName evidence="4">Sporulation integral membrane protein YlbJ</fullName>
    </recommendedName>
</protein>
<organism evidence="2 3">
    <name type="scientific">Anaerotruncus colihominis</name>
    <dbReference type="NCBI Taxonomy" id="169435"/>
    <lineage>
        <taxon>Bacteria</taxon>
        <taxon>Bacillati</taxon>
        <taxon>Bacillota</taxon>
        <taxon>Clostridia</taxon>
        <taxon>Eubacteriales</taxon>
        <taxon>Oscillospiraceae</taxon>
        <taxon>Anaerotruncus</taxon>
    </lineage>
</organism>
<sequence>MGFKFFEKNRIVIGSAVLCCVIMVMNPEVTAAASKEAINLWLNSVVPMLLPFFIAANFLKHTGVVNRISPSVYPFVMGVLSGYPMGARVAGDYYREGMIDDRQLYRILSYSMITGPAFLIGAVGVEFLHSHGLGVLLAVCHYVSALINSLFYGGLTGKASTPRRKAFIRQDTYYNILTDAIIDSFRAIAIILAYIILFMIGTDLLQFSGVLSFLPTAEAAALVKGFLEMTVGCNSLAMCQCAPLVKTTLAAFVVTFGGLSVMGQSMSMLRGCNVTFRQLFVMKLSHGVICAILTFALGSFVVY</sequence>
<reference evidence="2 3" key="1">
    <citation type="submission" date="2018-08" db="EMBL/GenBank/DDBJ databases">
        <title>Murine metabolic-syndrome-specific gut microbial biobank.</title>
        <authorList>
            <person name="Liu C."/>
        </authorList>
    </citation>
    <scope>NUCLEOTIDE SEQUENCE [LARGE SCALE GENOMIC DNA]</scope>
    <source>
        <strain evidence="2 3">28</strain>
    </source>
</reference>
<evidence type="ECO:0000256" key="1">
    <source>
        <dbReference type="SAM" id="Phobius"/>
    </source>
</evidence>
<feature type="transmembrane region" description="Helical" evidence="1">
    <location>
        <begin position="244"/>
        <end position="263"/>
    </location>
</feature>
<dbReference type="RefSeq" id="WP_160201357.1">
    <property type="nucleotide sequence ID" value="NZ_QXWK01000009.1"/>
</dbReference>
<keyword evidence="3" id="KW-1185">Reference proteome</keyword>
<comment type="caution">
    <text evidence="2">The sequence shown here is derived from an EMBL/GenBank/DDBJ whole genome shotgun (WGS) entry which is preliminary data.</text>
</comment>
<dbReference type="Proteomes" id="UP000446866">
    <property type="component" value="Unassembled WGS sequence"/>
</dbReference>
<feature type="transmembrane region" description="Helical" evidence="1">
    <location>
        <begin position="41"/>
        <end position="59"/>
    </location>
</feature>
<gene>
    <name evidence="2" type="ORF">D0435_05330</name>
</gene>
<feature type="transmembrane region" description="Helical" evidence="1">
    <location>
        <begin position="176"/>
        <end position="200"/>
    </location>
</feature>
<evidence type="ECO:0000313" key="3">
    <source>
        <dbReference type="Proteomes" id="UP000446866"/>
    </source>
</evidence>
<accession>A0A845QG82</accession>
<proteinExistence type="predicted"/>
<feature type="transmembrane region" description="Helical" evidence="1">
    <location>
        <begin position="134"/>
        <end position="155"/>
    </location>
</feature>
<evidence type="ECO:0008006" key="4">
    <source>
        <dbReference type="Google" id="ProtNLM"/>
    </source>
</evidence>
<feature type="transmembrane region" description="Helical" evidence="1">
    <location>
        <begin position="284"/>
        <end position="302"/>
    </location>
</feature>
<evidence type="ECO:0000313" key="2">
    <source>
        <dbReference type="EMBL" id="NBH61072.1"/>
    </source>
</evidence>
<keyword evidence="1" id="KW-0812">Transmembrane</keyword>
<dbReference type="EMBL" id="QXWK01000009">
    <property type="protein sequence ID" value="NBH61072.1"/>
    <property type="molecule type" value="Genomic_DNA"/>
</dbReference>
<dbReference type="AlphaFoldDB" id="A0A845QG82"/>
<name>A0A845QG82_9FIRM</name>
<keyword evidence="1" id="KW-0472">Membrane</keyword>
<feature type="transmembrane region" description="Helical" evidence="1">
    <location>
        <begin position="107"/>
        <end position="128"/>
    </location>
</feature>
<keyword evidence="1" id="KW-1133">Transmembrane helix</keyword>